<dbReference type="Pfam" id="PF16344">
    <property type="entry name" value="FecR_C"/>
    <property type="match status" value="1"/>
</dbReference>
<dbReference type="EMBL" id="JAPZVM010000003">
    <property type="protein sequence ID" value="MCZ8372193.1"/>
    <property type="molecule type" value="Genomic_DNA"/>
</dbReference>
<evidence type="ECO:0000313" key="5">
    <source>
        <dbReference type="Proteomes" id="UP001141933"/>
    </source>
</evidence>
<comment type="caution">
    <text evidence="4">The sequence shown here is derived from an EMBL/GenBank/DDBJ whole genome shotgun (WGS) entry which is preliminary data.</text>
</comment>
<dbReference type="PIRSF" id="PIRSF018266">
    <property type="entry name" value="FecR"/>
    <property type="match status" value="1"/>
</dbReference>
<dbReference type="RefSeq" id="WP_269877281.1">
    <property type="nucleotide sequence ID" value="NZ_JAPZVM010000003.1"/>
</dbReference>
<evidence type="ECO:0000259" key="3">
    <source>
        <dbReference type="Pfam" id="PF16344"/>
    </source>
</evidence>
<dbReference type="Gene3D" id="2.60.120.1440">
    <property type="match status" value="1"/>
</dbReference>
<feature type="domain" description="FecR protein" evidence="2">
    <location>
        <begin position="128"/>
        <end position="223"/>
    </location>
</feature>
<dbReference type="PANTHER" id="PTHR30273">
    <property type="entry name" value="PERIPLASMIC SIGNAL SENSOR AND SIGMA FACTOR ACTIVATOR FECR-RELATED"/>
    <property type="match status" value="1"/>
</dbReference>
<reference evidence="4" key="1">
    <citation type="submission" date="2022-12" db="EMBL/GenBank/DDBJ databases">
        <title>Phocaeicola acetigenes sp. nov., isolated feces from a healthy human.</title>
        <authorList>
            <person name="Do H."/>
            <person name="Ha Y.B."/>
            <person name="Kim J.-S."/>
            <person name="Suh M.K."/>
            <person name="Kim H.S."/>
            <person name="Lee J.-S."/>
        </authorList>
    </citation>
    <scope>NUCLEOTIDE SEQUENCE</scope>
    <source>
        <strain evidence="4">KGMB11183</strain>
    </source>
</reference>
<dbReference type="InterPro" id="IPR006860">
    <property type="entry name" value="FecR"/>
</dbReference>
<keyword evidence="1" id="KW-1133">Transmembrane helix</keyword>
<dbReference type="Pfam" id="PF04773">
    <property type="entry name" value="FecR"/>
    <property type="match status" value="1"/>
</dbReference>
<dbReference type="Gene3D" id="3.55.50.30">
    <property type="match status" value="1"/>
</dbReference>
<accession>A0ABT4PGL8</accession>
<keyword evidence="1" id="KW-0472">Membrane</keyword>
<feature type="domain" description="Protein FecR C-terminal" evidence="3">
    <location>
        <begin position="269"/>
        <end position="335"/>
    </location>
</feature>
<keyword evidence="5" id="KW-1185">Reference proteome</keyword>
<organism evidence="4 5">
    <name type="scientific">Phocaeicola acetigenes</name>
    <dbReference type="NCBI Taxonomy" id="3016083"/>
    <lineage>
        <taxon>Bacteria</taxon>
        <taxon>Pseudomonadati</taxon>
        <taxon>Bacteroidota</taxon>
        <taxon>Bacteroidia</taxon>
        <taxon>Bacteroidales</taxon>
        <taxon>Bacteroidaceae</taxon>
        <taxon>Phocaeicola</taxon>
    </lineage>
</organism>
<name>A0ABT4PGL8_9BACT</name>
<evidence type="ECO:0000256" key="1">
    <source>
        <dbReference type="SAM" id="Phobius"/>
    </source>
</evidence>
<evidence type="ECO:0000259" key="2">
    <source>
        <dbReference type="Pfam" id="PF04773"/>
    </source>
</evidence>
<sequence length="339" mass="39172">MAIPSSHTNEINELLRKFHDGNISSEEYAQLSERMKTTSDMELYKELEEHWNTFEEYKQLSDEKIDSLYNHGIKPQLDIPQKKSTIIRFKRYWLQIAASLLILLIGGIASKFYTEHQVAYQLAEQQITIEAGETGISAVTLPDGTKVRLNAKSTLSYRQDFGQKDRKVSLSGEGYFEVKRDESKRFVVTTEVMDIAVLGTSFNVFAYDDKDFVEMSLVEGHVQVTPFNNVNRIVDVRPNEKVTYCKATGELNLTRTSNRLETAWLSNELAFRHDKLKEVFSCLERKFGVVFRGGTQELLEDVYTGTFEEENLENILRVLQIHYGFKYHLEDNTVYLNID</sequence>
<evidence type="ECO:0000313" key="4">
    <source>
        <dbReference type="EMBL" id="MCZ8372193.1"/>
    </source>
</evidence>
<feature type="transmembrane region" description="Helical" evidence="1">
    <location>
        <begin position="92"/>
        <end position="113"/>
    </location>
</feature>
<proteinExistence type="predicted"/>
<protein>
    <submittedName>
        <fullName evidence="4">FecR domain-containing protein</fullName>
    </submittedName>
</protein>
<dbReference type="InterPro" id="IPR032508">
    <property type="entry name" value="FecR_C"/>
</dbReference>
<dbReference type="PANTHER" id="PTHR30273:SF2">
    <property type="entry name" value="PROTEIN FECR"/>
    <property type="match status" value="1"/>
</dbReference>
<gene>
    <name evidence="4" type="ORF">O6P32_05635</name>
</gene>
<dbReference type="Proteomes" id="UP001141933">
    <property type="component" value="Unassembled WGS sequence"/>
</dbReference>
<dbReference type="InterPro" id="IPR012373">
    <property type="entry name" value="Ferrdict_sens_TM"/>
</dbReference>
<keyword evidence="1" id="KW-0812">Transmembrane</keyword>